<dbReference type="Pfam" id="PF20103">
    <property type="entry name" value="DUF6493"/>
    <property type="match status" value="1"/>
</dbReference>
<sequence>MSARDDLWKAVAVGNLPETVRLVAALDDSERRAAAKELRGELKRLRAAYRYGFLDRTVINALLLAGAGTIGGPAAAATWLCRSDLRPWWPGDATGRLCEALCDVTSFRPAEWRAEVAHRVAARLRTTDDDLVRWHIAAALARSAGGAPPVSDGFVVGWATDGVSPGELADDPFLETLVPKLFEVDGVGAVLSRPSFRNGWDTAGGQSWATALTGLARAGRLDRAALLDGCVSRFLRGGTPHDLRWFVQLHEALEPTDDEATARVRDYVRLLPAAPPTVADLALGQVRRVDDLEHLDTALFDEAAGAVLFRTEKKLVRATLTWLDRTARKRDRVDATLRAVLVVLGSDDLDLRERAVKILVRHAAKAGDTAREEVREAAVGLPTDLRATVAAAFGEVEAAAGPAPLAAPPPFTPREWPTPIGSLTELADEFADLVHAEEQWVRAERFLGALVEFAHRDLDATRAALRKATPWLIDHDGASSWHGTNWGVSGITLRGLTHPRSRHELINRVTGFVREQTTRISQWAEPPMSRLLGWRARELASAVGRTPFLLATPTRGSGHIDPDVLVGRLERLEAAGLEPGAADVLLAKLRVPREIDPATVARARTLTSPVGREMASWLAGGGLLDPVVECRFLDEPIVVAGGLGILLQVLASADVPGDSDIARFCALASDRPERCQQYGGRTSSWPSVLPSHRELAAAHLLPHVAGTEDHGWGQGGLVLDLAEADGPAGAATGTLLACALVNRAPQERANAVEAFLAFGGRGQLPAAETGAALGHLTALGRITFSRAVRSLTSAADAGAHADVWATAAAALPHVLPAPGERAAAGVPDLLGLATRVAESTGVRGAIPAVADVAARGGSSRLVKESARLHRTLAT</sequence>
<dbReference type="EMBL" id="BAABAS010000029">
    <property type="protein sequence ID" value="GAA4242057.1"/>
    <property type="molecule type" value="Genomic_DNA"/>
</dbReference>
<gene>
    <name evidence="2" type="ORF">GCM10022254_73390</name>
</gene>
<dbReference type="RefSeq" id="WP_344907283.1">
    <property type="nucleotide sequence ID" value="NZ_BAABAS010000029.1"/>
</dbReference>
<organism evidence="2 3">
    <name type="scientific">Actinomadura meridiana</name>
    <dbReference type="NCBI Taxonomy" id="559626"/>
    <lineage>
        <taxon>Bacteria</taxon>
        <taxon>Bacillati</taxon>
        <taxon>Actinomycetota</taxon>
        <taxon>Actinomycetes</taxon>
        <taxon>Streptosporangiales</taxon>
        <taxon>Thermomonosporaceae</taxon>
        <taxon>Actinomadura</taxon>
    </lineage>
</organism>
<keyword evidence="3" id="KW-1185">Reference proteome</keyword>
<feature type="domain" description="DUF6493" evidence="1">
    <location>
        <begin position="203"/>
        <end position="314"/>
    </location>
</feature>
<dbReference type="Proteomes" id="UP001501710">
    <property type="component" value="Unassembled WGS sequence"/>
</dbReference>
<name>A0ABP8CQQ2_9ACTN</name>
<dbReference type="InterPro" id="IPR045472">
    <property type="entry name" value="DUF6493"/>
</dbReference>
<reference evidence="3" key="1">
    <citation type="journal article" date="2019" name="Int. J. Syst. Evol. Microbiol.">
        <title>The Global Catalogue of Microorganisms (GCM) 10K type strain sequencing project: providing services to taxonomists for standard genome sequencing and annotation.</title>
        <authorList>
            <consortium name="The Broad Institute Genomics Platform"/>
            <consortium name="The Broad Institute Genome Sequencing Center for Infectious Disease"/>
            <person name="Wu L."/>
            <person name="Ma J."/>
        </authorList>
    </citation>
    <scope>NUCLEOTIDE SEQUENCE [LARGE SCALE GENOMIC DNA]</scope>
    <source>
        <strain evidence="3">JCM 17440</strain>
    </source>
</reference>
<protein>
    <submittedName>
        <fullName evidence="2">DUF6493 family protein</fullName>
    </submittedName>
</protein>
<proteinExistence type="predicted"/>
<comment type="caution">
    <text evidence="2">The sequence shown here is derived from an EMBL/GenBank/DDBJ whole genome shotgun (WGS) entry which is preliminary data.</text>
</comment>
<evidence type="ECO:0000313" key="3">
    <source>
        <dbReference type="Proteomes" id="UP001501710"/>
    </source>
</evidence>
<evidence type="ECO:0000313" key="2">
    <source>
        <dbReference type="EMBL" id="GAA4242057.1"/>
    </source>
</evidence>
<evidence type="ECO:0000259" key="1">
    <source>
        <dbReference type="Pfam" id="PF20103"/>
    </source>
</evidence>
<accession>A0ABP8CQQ2</accession>